<dbReference type="InterPro" id="IPR036908">
    <property type="entry name" value="RlpA-like_sf"/>
</dbReference>
<dbReference type="PANTHER" id="PTHR34183:SF8">
    <property type="entry name" value="ENDOLYTIC PEPTIDOGLYCAN TRANSGLYCOSYLASE RLPA-RELATED"/>
    <property type="match status" value="1"/>
</dbReference>
<dbReference type="PANTHER" id="PTHR34183">
    <property type="entry name" value="ENDOLYTIC PEPTIDOGLYCAN TRANSGLYCOSYLASE RLPA"/>
    <property type="match status" value="1"/>
</dbReference>
<dbReference type="InterPro" id="IPR009009">
    <property type="entry name" value="RlpA-like_DPBB"/>
</dbReference>
<dbReference type="KEGG" id="mtun:MTUNDRAET4_1433"/>
<dbReference type="Pfam" id="PF03330">
    <property type="entry name" value="DPBB_1"/>
    <property type="match status" value="1"/>
</dbReference>
<dbReference type="AlphaFoldDB" id="A0A4U8YXW3"/>
<gene>
    <name evidence="2" type="ORF">MTUNDRAET4_1433</name>
</gene>
<evidence type="ECO:0000313" key="3">
    <source>
        <dbReference type="Proteomes" id="UP000294360"/>
    </source>
</evidence>
<dbReference type="GO" id="GO:0016829">
    <property type="term" value="F:lyase activity"/>
    <property type="evidence" value="ECO:0007669"/>
    <property type="project" value="UniProtKB-KW"/>
</dbReference>
<dbReference type="EMBL" id="LR536450">
    <property type="protein sequence ID" value="VFU08326.1"/>
    <property type="molecule type" value="Genomic_DNA"/>
</dbReference>
<accession>A0A4U8YXW3</accession>
<organism evidence="2 3">
    <name type="scientific">Methylocella tundrae</name>
    <dbReference type="NCBI Taxonomy" id="227605"/>
    <lineage>
        <taxon>Bacteria</taxon>
        <taxon>Pseudomonadati</taxon>
        <taxon>Pseudomonadota</taxon>
        <taxon>Alphaproteobacteria</taxon>
        <taxon>Hyphomicrobiales</taxon>
        <taxon>Beijerinckiaceae</taxon>
        <taxon>Methylocella</taxon>
    </lineage>
</organism>
<feature type="domain" description="RlpA-like protein double-psi beta-barrel" evidence="1">
    <location>
        <begin position="1"/>
        <end position="38"/>
    </location>
</feature>
<protein>
    <submittedName>
        <fullName evidence="2">Endolytic peptidoglycan transglycosylase RlpA</fullName>
        <ecNumber evidence="2">4.2.2.-</ecNumber>
    </submittedName>
</protein>
<name>A0A4U8YXW3_METTU</name>
<keyword evidence="2" id="KW-0456">Lyase</keyword>
<dbReference type="CDD" id="cd22268">
    <property type="entry name" value="DPBB_RlpA-like"/>
    <property type="match status" value="1"/>
</dbReference>
<reference evidence="2 3" key="1">
    <citation type="submission" date="2019-03" db="EMBL/GenBank/DDBJ databases">
        <authorList>
            <person name="Kox A.R. M."/>
        </authorList>
    </citation>
    <scope>NUCLEOTIDE SEQUENCE [LARGE SCALE GENOMIC DNA]</scope>
    <source>
        <strain evidence="2">MTUNDRAET4 annotated genome</strain>
    </source>
</reference>
<proteinExistence type="predicted"/>
<dbReference type="Gene3D" id="2.40.40.10">
    <property type="entry name" value="RlpA-like domain"/>
    <property type="match status" value="1"/>
</dbReference>
<evidence type="ECO:0000313" key="2">
    <source>
        <dbReference type="EMBL" id="VFU08326.1"/>
    </source>
</evidence>
<dbReference type="Proteomes" id="UP000294360">
    <property type="component" value="Chromosome"/>
</dbReference>
<evidence type="ECO:0000259" key="1">
    <source>
        <dbReference type="Pfam" id="PF03330"/>
    </source>
</evidence>
<sequence>MIVRINDRGPFVRGRGLDLAKGAAEALGMISAGVATLKIARLTSEEASNSP</sequence>
<dbReference type="EC" id="4.2.2.-" evidence="2"/>